<sequence>MDSNSWTLSVFAAAARTSTGRPPAAPLSSEETDLGRLMILASTLNYSLVPKDALLLELGQGVAKRMVKRRGDDVYQMLAFNLPYFPRELLKETFPASSVIEESQKRLCWVLQTPAEMASLTPLLGRSSSCCAGLTKAFQSASERVIRVVAKLMPPFEIMHEVSANGVERCYLNGMYLLATEGRSCSLLQTISKSAVCSRAITRKARSRTPRTCLSRDRQYMRRLA</sequence>
<keyword evidence="2" id="KW-1185">Reference proteome</keyword>
<reference evidence="1 2" key="1">
    <citation type="journal article" date="2024" name="Science">
        <title>Giant polyketide synthase enzymes in the biosynthesis of giant marine polyether toxins.</title>
        <authorList>
            <person name="Fallon T.R."/>
            <person name="Shende V.V."/>
            <person name="Wierzbicki I.H."/>
            <person name="Pendleton A.L."/>
            <person name="Watervoot N.F."/>
            <person name="Auber R.P."/>
            <person name="Gonzalez D.J."/>
            <person name="Wisecaver J.H."/>
            <person name="Moore B.S."/>
        </authorList>
    </citation>
    <scope>NUCLEOTIDE SEQUENCE [LARGE SCALE GENOMIC DNA]</scope>
    <source>
        <strain evidence="1 2">12B1</strain>
    </source>
</reference>
<comment type="caution">
    <text evidence="1">The sequence shown here is derived from an EMBL/GenBank/DDBJ whole genome shotgun (WGS) entry which is preliminary data.</text>
</comment>
<dbReference type="AlphaFoldDB" id="A0AB34K5W6"/>
<organism evidence="1 2">
    <name type="scientific">Prymnesium parvum</name>
    <name type="common">Toxic golden alga</name>
    <dbReference type="NCBI Taxonomy" id="97485"/>
    <lineage>
        <taxon>Eukaryota</taxon>
        <taxon>Haptista</taxon>
        <taxon>Haptophyta</taxon>
        <taxon>Prymnesiophyceae</taxon>
        <taxon>Prymnesiales</taxon>
        <taxon>Prymnesiaceae</taxon>
        <taxon>Prymnesium</taxon>
    </lineage>
</organism>
<proteinExistence type="predicted"/>
<name>A0AB34K5W6_PRYPA</name>
<protein>
    <submittedName>
        <fullName evidence="1">Uncharacterized protein</fullName>
    </submittedName>
</protein>
<evidence type="ECO:0000313" key="1">
    <source>
        <dbReference type="EMBL" id="KAL1528356.1"/>
    </source>
</evidence>
<evidence type="ECO:0000313" key="2">
    <source>
        <dbReference type="Proteomes" id="UP001515480"/>
    </source>
</evidence>
<dbReference type="Proteomes" id="UP001515480">
    <property type="component" value="Unassembled WGS sequence"/>
</dbReference>
<gene>
    <name evidence="1" type="ORF">AB1Y20_009709</name>
</gene>
<dbReference type="EMBL" id="JBGBPQ010000002">
    <property type="protein sequence ID" value="KAL1528356.1"/>
    <property type="molecule type" value="Genomic_DNA"/>
</dbReference>
<accession>A0AB34K5W6</accession>